<dbReference type="eggNOG" id="COG1451">
    <property type="taxonomic scope" value="Bacteria"/>
</dbReference>
<gene>
    <name evidence="2" type="ordered locus">Deipe_2263</name>
</gene>
<dbReference type="OrthoDB" id="9811177at2"/>
<evidence type="ECO:0000259" key="1">
    <source>
        <dbReference type="Pfam" id="PF01863"/>
    </source>
</evidence>
<dbReference type="InterPro" id="IPR002725">
    <property type="entry name" value="YgjP-like_metallopeptidase"/>
</dbReference>
<feature type="domain" description="YgjP-like metallopeptidase" evidence="1">
    <location>
        <begin position="12"/>
        <end position="211"/>
    </location>
</feature>
<dbReference type="EMBL" id="CP003382">
    <property type="protein sequence ID" value="AFZ67744.1"/>
    <property type="molecule type" value="Genomic_DNA"/>
</dbReference>
<reference evidence="3" key="1">
    <citation type="submission" date="2012-03" db="EMBL/GenBank/DDBJ databases">
        <title>Complete sequence of chromosome of Deinococcus peraridilitoris DSM 19664.</title>
        <authorList>
            <person name="Lucas S."/>
            <person name="Copeland A."/>
            <person name="Lapidus A."/>
            <person name="Glavina del Rio T."/>
            <person name="Dalin E."/>
            <person name="Tice H."/>
            <person name="Bruce D."/>
            <person name="Goodwin L."/>
            <person name="Pitluck S."/>
            <person name="Peters L."/>
            <person name="Mikhailova N."/>
            <person name="Lu M."/>
            <person name="Kyrpides N."/>
            <person name="Mavromatis K."/>
            <person name="Ivanova N."/>
            <person name="Brettin T."/>
            <person name="Detter J.C."/>
            <person name="Han C."/>
            <person name="Larimer F."/>
            <person name="Land M."/>
            <person name="Hauser L."/>
            <person name="Markowitz V."/>
            <person name="Cheng J.-F."/>
            <person name="Hugenholtz P."/>
            <person name="Woyke T."/>
            <person name="Wu D."/>
            <person name="Pukall R."/>
            <person name="Steenblock K."/>
            <person name="Brambilla E."/>
            <person name="Klenk H.-P."/>
            <person name="Eisen J.A."/>
        </authorList>
    </citation>
    <scope>NUCLEOTIDE SEQUENCE [LARGE SCALE GENOMIC DNA]</scope>
    <source>
        <strain evidence="3">DSM 19664 / LMG 22246 / CIP 109416 / KR-200</strain>
    </source>
</reference>
<dbReference type="PATRIC" id="fig|937777.3.peg.2263"/>
<dbReference type="CDD" id="cd07344">
    <property type="entry name" value="M48_yhfN_like"/>
    <property type="match status" value="1"/>
</dbReference>
<dbReference type="AlphaFoldDB" id="L0A2S3"/>
<dbReference type="Gene3D" id="3.30.2010.10">
    <property type="entry name" value="Metalloproteases ('zincins'), catalytic domain"/>
    <property type="match status" value="1"/>
</dbReference>
<protein>
    <submittedName>
        <fullName evidence="2">Putative metal-dependent hydrolase</fullName>
    </submittedName>
</protein>
<dbReference type="Proteomes" id="UP000010467">
    <property type="component" value="Chromosome"/>
</dbReference>
<keyword evidence="3" id="KW-1185">Reference proteome</keyword>
<dbReference type="PANTHER" id="PTHR30399:SF1">
    <property type="entry name" value="UTP PYROPHOSPHATASE"/>
    <property type="match status" value="1"/>
</dbReference>
<proteinExistence type="predicted"/>
<accession>L0A2S3</accession>
<evidence type="ECO:0000313" key="2">
    <source>
        <dbReference type="EMBL" id="AFZ67744.1"/>
    </source>
</evidence>
<dbReference type="HOGENOM" id="CLU_065947_2_0_0"/>
<evidence type="ECO:0000313" key="3">
    <source>
        <dbReference type="Proteomes" id="UP000010467"/>
    </source>
</evidence>
<dbReference type="InterPro" id="IPR053136">
    <property type="entry name" value="UTP_pyrophosphatase-like"/>
</dbReference>
<dbReference type="PANTHER" id="PTHR30399">
    <property type="entry name" value="UNCHARACTERIZED PROTEIN YGJP"/>
    <property type="match status" value="1"/>
</dbReference>
<dbReference type="RefSeq" id="WP_015236047.1">
    <property type="nucleotide sequence ID" value="NC_019793.1"/>
</dbReference>
<name>L0A2S3_DEIPD</name>
<dbReference type="GO" id="GO:0016787">
    <property type="term" value="F:hydrolase activity"/>
    <property type="evidence" value="ECO:0007669"/>
    <property type="project" value="UniProtKB-KW"/>
</dbReference>
<dbReference type="STRING" id="937777.Deipe_2263"/>
<organism evidence="2 3">
    <name type="scientific">Deinococcus peraridilitoris (strain DSM 19664 / LMG 22246 / CIP 109416 / KR-200)</name>
    <dbReference type="NCBI Taxonomy" id="937777"/>
    <lineage>
        <taxon>Bacteria</taxon>
        <taxon>Thermotogati</taxon>
        <taxon>Deinococcota</taxon>
        <taxon>Deinococci</taxon>
        <taxon>Deinococcales</taxon>
        <taxon>Deinococcaceae</taxon>
        <taxon>Deinococcus</taxon>
    </lineage>
</organism>
<dbReference type="Pfam" id="PF01863">
    <property type="entry name" value="YgjP-like"/>
    <property type="match status" value="1"/>
</dbReference>
<dbReference type="KEGG" id="dpd:Deipe_2263"/>
<keyword evidence="2" id="KW-0378">Hydrolase</keyword>
<sequence>MKVDIRRSARRRTLALRVTREGVTLHAPQHLSEAEVWRWVEQKREWIEKARQHFDARCPPVYQFVDGEKLPCLGEELTVRRTPGRTARRSGNVLEVPDGDTERVRRAVEAWYRAQALAFFTPLAHDLARRLNREVRAVKLTNARTRWGSCTASGELRLNWRVLLGPRAVAEYLCAHEVAHLREFNHSVRFWRLVAVLMPEYAAARAHLREHGWRYTLGGETPGAQ</sequence>